<dbReference type="AlphaFoldDB" id="A0A6P3F4W1"/>
<dbReference type="GO" id="GO:0034121">
    <property type="term" value="P:regulation of toll-like receptor signaling pathway"/>
    <property type="evidence" value="ECO:0007669"/>
    <property type="project" value="InterPro"/>
</dbReference>
<evidence type="ECO:0000313" key="1">
    <source>
        <dbReference type="Proteomes" id="UP000515203"/>
    </source>
</evidence>
<protein>
    <submittedName>
        <fullName evidence="2">Uncharacterized protein CXorf21-like</fullName>
    </submittedName>
</protein>
<name>A0A6P3F4W1_OCTDE</name>
<dbReference type="PANTHER" id="PTHR14889">
    <property type="entry name" value="RCG36411"/>
    <property type="match status" value="1"/>
</dbReference>
<keyword evidence="1" id="KW-1185">Reference proteome</keyword>
<dbReference type="OrthoDB" id="8778600at2759"/>
<dbReference type="InParanoid" id="A0A6P3F4W1"/>
<sequence>MLGEAILFELLYKEEKYTSFCKPQACKKTSNNEKETWKNNLLDVEDNLNAPHKTENKKNIMRESITGQSNTASQVKSVDDLSVVKCKIAHVPRNVSLALSVPKRDQSDKKQLDLYRSCSYTSICWNYSDLQIGGDNVRNIYESGCFVENKHDDVFNGPLIFSGDIPLGHSPIIMEPLEQTSTSKLLNGDEFRERSMLFFKQPLSNSMLNNYMEKKVNEFYKQVLEEDLTRCCSITNLMVSNLLMNNANHASLHIAQEQNTEASKAWQTLPHCLAIQKFPNISHGNSSEFSTPYLQISSEASGKPISCLK</sequence>
<dbReference type="PANTHER" id="PTHR14889:SF2">
    <property type="entry name" value="GENE 6377-RELATED"/>
    <property type="match status" value="1"/>
</dbReference>
<proteinExistence type="predicted"/>
<evidence type="ECO:0000313" key="2">
    <source>
        <dbReference type="RefSeq" id="XP_004638884.1"/>
    </source>
</evidence>
<dbReference type="RefSeq" id="XP_004638884.1">
    <property type="nucleotide sequence ID" value="XM_004638827.2"/>
</dbReference>
<dbReference type="Proteomes" id="UP000515203">
    <property type="component" value="Unplaced"/>
</dbReference>
<dbReference type="InterPro" id="IPR027869">
    <property type="entry name" value="TASL"/>
</dbReference>
<reference evidence="2" key="1">
    <citation type="submission" date="2025-08" db="UniProtKB">
        <authorList>
            <consortium name="RefSeq"/>
        </authorList>
    </citation>
    <scope>IDENTIFICATION</scope>
</reference>
<dbReference type="Pfam" id="PF15133">
    <property type="entry name" value="TASL"/>
    <property type="match status" value="1"/>
</dbReference>
<accession>A0A6P3F4W1</accession>
<gene>
    <name evidence="2" type="primary">LOC101572448</name>
</gene>
<organism evidence="1 2">
    <name type="scientific">Octodon degus</name>
    <name type="common">Degu</name>
    <name type="synonym">Sciurus degus</name>
    <dbReference type="NCBI Taxonomy" id="10160"/>
    <lineage>
        <taxon>Eukaryota</taxon>
        <taxon>Metazoa</taxon>
        <taxon>Chordata</taxon>
        <taxon>Craniata</taxon>
        <taxon>Vertebrata</taxon>
        <taxon>Euteleostomi</taxon>
        <taxon>Mammalia</taxon>
        <taxon>Eutheria</taxon>
        <taxon>Euarchontoglires</taxon>
        <taxon>Glires</taxon>
        <taxon>Rodentia</taxon>
        <taxon>Hystricomorpha</taxon>
        <taxon>Octodontidae</taxon>
        <taxon>Octodon</taxon>
    </lineage>
</organism>
<dbReference type="GeneID" id="101572448"/>